<reference evidence="3" key="1">
    <citation type="journal article" date="2023" name="Plant J.">
        <title>Genome sequences and population genomics provide insights into the demographic history, inbreeding, and mutation load of two 'living fossil' tree species of Dipteronia.</title>
        <authorList>
            <person name="Feng Y."/>
            <person name="Comes H.P."/>
            <person name="Chen J."/>
            <person name="Zhu S."/>
            <person name="Lu R."/>
            <person name="Zhang X."/>
            <person name="Li P."/>
            <person name="Qiu J."/>
            <person name="Olsen K.M."/>
            <person name="Qiu Y."/>
        </authorList>
    </citation>
    <scope>NUCLEOTIDE SEQUENCE</scope>
    <source>
        <strain evidence="3">NBL</strain>
    </source>
</reference>
<organism evidence="3 4">
    <name type="scientific">Dipteronia sinensis</name>
    <dbReference type="NCBI Taxonomy" id="43782"/>
    <lineage>
        <taxon>Eukaryota</taxon>
        <taxon>Viridiplantae</taxon>
        <taxon>Streptophyta</taxon>
        <taxon>Embryophyta</taxon>
        <taxon>Tracheophyta</taxon>
        <taxon>Spermatophyta</taxon>
        <taxon>Magnoliopsida</taxon>
        <taxon>eudicotyledons</taxon>
        <taxon>Gunneridae</taxon>
        <taxon>Pentapetalae</taxon>
        <taxon>rosids</taxon>
        <taxon>malvids</taxon>
        <taxon>Sapindales</taxon>
        <taxon>Sapindaceae</taxon>
        <taxon>Hippocastanoideae</taxon>
        <taxon>Acereae</taxon>
        <taxon>Dipteronia</taxon>
    </lineage>
</organism>
<dbReference type="PANTHER" id="PTHR33116:SF86">
    <property type="entry name" value="REVERSE TRANSCRIPTASE DOMAIN-CONTAINING PROTEIN"/>
    <property type="match status" value="1"/>
</dbReference>
<evidence type="ECO:0000313" key="3">
    <source>
        <dbReference type="EMBL" id="KAK3228886.1"/>
    </source>
</evidence>
<protein>
    <recommendedName>
        <fullName evidence="5">Reverse transcriptase domain-containing protein</fullName>
    </recommendedName>
</protein>
<dbReference type="PANTHER" id="PTHR33116">
    <property type="entry name" value="REVERSE TRANSCRIPTASE ZINC-BINDING DOMAIN-CONTAINING PROTEIN-RELATED-RELATED"/>
    <property type="match status" value="1"/>
</dbReference>
<dbReference type="Proteomes" id="UP001281410">
    <property type="component" value="Unassembled WGS sequence"/>
</dbReference>
<feature type="domain" description="DUF4283" evidence="2">
    <location>
        <begin position="50"/>
        <end position="127"/>
    </location>
</feature>
<feature type="domain" description="Reverse transcriptase" evidence="1">
    <location>
        <begin position="636"/>
        <end position="800"/>
    </location>
</feature>
<sequence>MWSSNSLVLSHSVLTMSVEDLEKLCEGMSLITAEGPVLCLGEDLVLAGRERMSLSLVGKVLTTKMVNRGAFTWVMKRVWHVNQGVEIEALSRNLFRFQFKCEKDRRRVMAGGPWTFDGALIVLEELSGRGMVEDMRFSHLDSWVQIHRVPMICMTEPIWRILGGMIGEVSEVDMDTLGNGTGKFMRVRVKVDVGKPLRRCLRVDVLEDGEETVMVVRYERLSIHCYRCGRDISYKHDNDGNNSILTDGNDFGKNVSSNDIEFVFKSKGQSDVGVSIGPNRYGHVQKTKAQLQVNSKKAVKSLLKPNKDSQLRLELETALVTKRGLGPQDSVGLGSELLSYSHYHIDVSVVSRSSLAWRLTRFYGNPEPEQRCHGWTLLRRLRGMSQLSWLCVGDFKEILCYEEKLGGLERSSRLIDNFIEVLDDCGLSDLGNLRVEICKQQKQLQRATTSIHPGSLSLIREIERNIDILMEKEEAYWKQRSRVEWLQCGVKNTRYFHWRASARRSRNEINGMYDMSGNWCVSYTDIKQIVVGYFSGMFKTNYPSRICMNEVLSSVQPRMSITARNMLDNLFTHAEIKKAVFDMAPTKAPEPDELSTLFYQKYWKIVRDSVVAASLRYLNDGESIQMVNDTLICLIPKVESTVRITDFRPISLCNVIYKIVAKDLANRMRIVLHEVVSNTQSAFISGHLISDKVIIGYECIHALRTRKRKKGSLALKLDMAKAYDKVEWEFVAKIMVKLGFSESWVWRIMGCVTTVTYSFLVNGKVCGSITPTRGLCQGDHMSLYLYLLVAEGLSSLIQEAVRKRSYTGFPVVAQAVIKQEGDRLAVLIGVRRVGCHERYLGVPSFAGKNKKNLFRNIKERIWSKIKRWKGKLLSVAGKEVLLKAVIQLILSYSMSLFQLPRGLLQEIQKLCNRFWWGSNDKDCHVHWVSWERLYLNKDEGGLGFRNLQIFNQALLAKQMWLLYSCPDSLASRVLRGCYFKKGTIMMAVKKVRGSYMWNSLWWGRKLLDCGSRWRIGNGSAVSIYEDRWIPRPYSFKVLSPKGREDITRVCQLKTPSGTGNVSLVSEIFVEDDSLAILSIPFSSADVKDKLCWHFTP</sequence>
<dbReference type="InterPro" id="IPR000477">
    <property type="entry name" value="RT_dom"/>
</dbReference>
<evidence type="ECO:0000313" key="4">
    <source>
        <dbReference type="Proteomes" id="UP001281410"/>
    </source>
</evidence>
<dbReference type="AlphaFoldDB" id="A0AAE0B333"/>
<gene>
    <name evidence="3" type="ORF">Dsin_000767</name>
</gene>
<dbReference type="InterPro" id="IPR025558">
    <property type="entry name" value="DUF4283"/>
</dbReference>
<accession>A0AAE0B333</accession>
<dbReference type="EMBL" id="JANJYJ010000001">
    <property type="protein sequence ID" value="KAK3228886.1"/>
    <property type="molecule type" value="Genomic_DNA"/>
</dbReference>
<keyword evidence="4" id="KW-1185">Reference proteome</keyword>
<dbReference type="CDD" id="cd01650">
    <property type="entry name" value="RT_nLTR_like"/>
    <property type="match status" value="1"/>
</dbReference>
<evidence type="ECO:0000259" key="2">
    <source>
        <dbReference type="Pfam" id="PF14111"/>
    </source>
</evidence>
<comment type="caution">
    <text evidence="3">The sequence shown here is derived from an EMBL/GenBank/DDBJ whole genome shotgun (WGS) entry which is preliminary data.</text>
</comment>
<name>A0AAE0B333_9ROSI</name>
<dbReference type="Pfam" id="PF00078">
    <property type="entry name" value="RVT_1"/>
    <property type="match status" value="1"/>
</dbReference>
<evidence type="ECO:0008006" key="5">
    <source>
        <dbReference type="Google" id="ProtNLM"/>
    </source>
</evidence>
<proteinExistence type="predicted"/>
<evidence type="ECO:0000259" key="1">
    <source>
        <dbReference type="Pfam" id="PF00078"/>
    </source>
</evidence>
<dbReference type="Pfam" id="PF14111">
    <property type="entry name" value="DUF4283"/>
    <property type="match status" value="1"/>
</dbReference>